<keyword evidence="3 6" id="KW-0812">Transmembrane</keyword>
<dbReference type="GO" id="GO:0005886">
    <property type="term" value="C:plasma membrane"/>
    <property type="evidence" value="ECO:0007669"/>
    <property type="project" value="UniProtKB-SubCell"/>
</dbReference>
<dbReference type="AlphaFoldDB" id="A0A6M0K1Q3"/>
<evidence type="ECO:0000256" key="1">
    <source>
        <dbReference type="ARBA" id="ARBA00004651"/>
    </source>
</evidence>
<dbReference type="InterPro" id="IPR005538">
    <property type="entry name" value="LrgA/CidA"/>
</dbReference>
<reference evidence="7 8" key="1">
    <citation type="submission" date="2020-02" db="EMBL/GenBank/DDBJ databases">
        <title>Genome sequences of Thiorhodococcus mannitoliphagus and Thiorhodococcus minor, purple sulfur photosynthetic bacteria in the gammaproteobacterial family, Chromatiaceae.</title>
        <authorList>
            <person name="Aviles F.A."/>
            <person name="Meyer T.E."/>
            <person name="Kyndt J.A."/>
        </authorList>
    </citation>
    <scope>NUCLEOTIDE SEQUENCE [LARGE SCALE GENOMIC DNA]</scope>
    <source>
        <strain evidence="7 8">DSM 11518</strain>
    </source>
</reference>
<comment type="subcellular location">
    <subcellularLocation>
        <location evidence="1">Cell membrane</location>
        <topology evidence="1">Multi-pass membrane protein</topology>
    </subcellularLocation>
</comment>
<keyword evidence="8" id="KW-1185">Reference proteome</keyword>
<accession>A0A6M0K1Q3</accession>
<evidence type="ECO:0000313" key="7">
    <source>
        <dbReference type="EMBL" id="NEV63264.1"/>
    </source>
</evidence>
<evidence type="ECO:0000256" key="4">
    <source>
        <dbReference type="ARBA" id="ARBA00022989"/>
    </source>
</evidence>
<keyword evidence="2" id="KW-1003">Cell membrane</keyword>
<keyword evidence="4 6" id="KW-1133">Transmembrane helix</keyword>
<evidence type="ECO:0000256" key="3">
    <source>
        <dbReference type="ARBA" id="ARBA00022692"/>
    </source>
</evidence>
<organism evidence="7 8">
    <name type="scientific">Thiorhodococcus minor</name>
    <dbReference type="NCBI Taxonomy" id="57489"/>
    <lineage>
        <taxon>Bacteria</taxon>
        <taxon>Pseudomonadati</taxon>
        <taxon>Pseudomonadota</taxon>
        <taxon>Gammaproteobacteria</taxon>
        <taxon>Chromatiales</taxon>
        <taxon>Chromatiaceae</taxon>
        <taxon>Thiorhodococcus</taxon>
    </lineage>
</organism>
<sequence length="121" mass="12854">MALKFVALLLVCQLVGESVVVWTGLPVPGPVVGMALLFVGLALYGRVPEGLGRVVDGLLSHLSLLFVPAGVGVILHIAMLREEWLAVSVALLLSTLLTIVVTGLAMTALIRLVERHQHKES</sequence>
<dbReference type="Proteomes" id="UP000483379">
    <property type="component" value="Unassembled WGS sequence"/>
</dbReference>
<evidence type="ECO:0000256" key="6">
    <source>
        <dbReference type="SAM" id="Phobius"/>
    </source>
</evidence>
<dbReference type="PANTHER" id="PTHR33931">
    <property type="entry name" value="HOLIN-LIKE PROTEIN CIDA-RELATED"/>
    <property type="match status" value="1"/>
</dbReference>
<evidence type="ECO:0000256" key="2">
    <source>
        <dbReference type="ARBA" id="ARBA00022475"/>
    </source>
</evidence>
<feature type="transmembrane region" description="Helical" evidence="6">
    <location>
        <begin position="26"/>
        <end position="45"/>
    </location>
</feature>
<feature type="transmembrane region" description="Helical" evidence="6">
    <location>
        <begin position="57"/>
        <end position="78"/>
    </location>
</feature>
<keyword evidence="5 6" id="KW-0472">Membrane</keyword>
<evidence type="ECO:0000313" key="8">
    <source>
        <dbReference type="Proteomes" id="UP000483379"/>
    </source>
</evidence>
<proteinExistence type="predicted"/>
<gene>
    <name evidence="7" type="ORF">G3446_15450</name>
</gene>
<protein>
    <submittedName>
        <fullName evidence="7">CidA/LrgA family protein</fullName>
    </submittedName>
</protein>
<dbReference type="Pfam" id="PF03788">
    <property type="entry name" value="LrgA"/>
    <property type="match status" value="1"/>
</dbReference>
<name>A0A6M0K1Q3_9GAMM</name>
<evidence type="ECO:0000256" key="5">
    <source>
        <dbReference type="ARBA" id="ARBA00023136"/>
    </source>
</evidence>
<dbReference type="RefSeq" id="WP_164453729.1">
    <property type="nucleotide sequence ID" value="NZ_JAAIJQ010000046.1"/>
</dbReference>
<feature type="transmembrane region" description="Helical" evidence="6">
    <location>
        <begin position="84"/>
        <end position="110"/>
    </location>
</feature>
<dbReference type="EMBL" id="JAAIJQ010000046">
    <property type="protein sequence ID" value="NEV63264.1"/>
    <property type="molecule type" value="Genomic_DNA"/>
</dbReference>
<dbReference type="PANTHER" id="PTHR33931:SF2">
    <property type="entry name" value="HOLIN-LIKE PROTEIN CIDA"/>
    <property type="match status" value="1"/>
</dbReference>
<comment type="caution">
    <text evidence="7">The sequence shown here is derived from an EMBL/GenBank/DDBJ whole genome shotgun (WGS) entry which is preliminary data.</text>
</comment>